<feature type="transmembrane region" description="Helical" evidence="1">
    <location>
        <begin position="12"/>
        <end position="34"/>
    </location>
</feature>
<keyword evidence="3" id="KW-1185">Reference proteome</keyword>
<keyword evidence="1" id="KW-0472">Membrane</keyword>
<dbReference type="SUPFAM" id="SSF48452">
    <property type="entry name" value="TPR-like"/>
    <property type="match status" value="1"/>
</dbReference>
<protein>
    <recommendedName>
        <fullName evidence="4">Tetratricopeptide repeat protein</fullName>
    </recommendedName>
</protein>
<proteinExistence type="predicted"/>
<evidence type="ECO:0000256" key="1">
    <source>
        <dbReference type="SAM" id="Phobius"/>
    </source>
</evidence>
<sequence length="236" mass="27090">MRTPNRILQTKLFLVIGLSFAFIVCATVLVWFGYPPLREYFLVRKAADRSEHGDLAGELTYLEALAREFPSKQNRYLLSYALTTRAIEFSDAGEIEKATEVFDRAVGYAYDDPGAYHKYACMLIDNDNIEGAAFLLSRAEYWNNRQPQGLDVVGFQYHTDAQLIFNIAQKSAANKMWNISVKHYRLFKQNHDQSRDILDGNTPYDQLARELAVDLKLQLSDEDIQAIVSEFQRQSL</sequence>
<dbReference type="KEGG" id="sdyn:Mal52_44580"/>
<dbReference type="EMBL" id="CP036276">
    <property type="protein sequence ID" value="QDU45961.1"/>
    <property type="molecule type" value="Genomic_DNA"/>
</dbReference>
<name>A0A517ZU10_9PLAN</name>
<dbReference type="Gene3D" id="1.25.40.10">
    <property type="entry name" value="Tetratricopeptide repeat domain"/>
    <property type="match status" value="1"/>
</dbReference>
<accession>A0A517ZU10</accession>
<dbReference type="InterPro" id="IPR011990">
    <property type="entry name" value="TPR-like_helical_dom_sf"/>
</dbReference>
<keyword evidence="1" id="KW-1133">Transmembrane helix</keyword>
<dbReference type="Proteomes" id="UP000319383">
    <property type="component" value="Chromosome"/>
</dbReference>
<keyword evidence="1" id="KW-0812">Transmembrane</keyword>
<organism evidence="2 3">
    <name type="scientific">Symmachiella dynata</name>
    <dbReference type="NCBI Taxonomy" id="2527995"/>
    <lineage>
        <taxon>Bacteria</taxon>
        <taxon>Pseudomonadati</taxon>
        <taxon>Planctomycetota</taxon>
        <taxon>Planctomycetia</taxon>
        <taxon>Planctomycetales</taxon>
        <taxon>Planctomycetaceae</taxon>
        <taxon>Symmachiella</taxon>
    </lineage>
</organism>
<evidence type="ECO:0000313" key="3">
    <source>
        <dbReference type="Proteomes" id="UP000319383"/>
    </source>
</evidence>
<dbReference type="AlphaFoldDB" id="A0A517ZU10"/>
<dbReference type="RefSeq" id="WP_145378492.1">
    <property type="nucleotide sequence ID" value="NZ_CP036276.1"/>
</dbReference>
<evidence type="ECO:0008006" key="4">
    <source>
        <dbReference type="Google" id="ProtNLM"/>
    </source>
</evidence>
<gene>
    <name evidence="2" type="ORF">Mal52_44580</name>
</gene>
<evidence type="ECO:0000313" key="2">
    <source>
        <dbReference type="EMBL" id="QDU45961.1"/>
    </source>
</evidence>
<reference evidence="2 3" key="1">
    <citation type="submission" date="2019-02" db="EMBL/GenBank/DDBJ databases">
        <title>Deep-cultivation of Planctomycetes and their phenomic and genomic characterization uncovers novel biology.</title>
        <authorList>
            <person name="Wiegand S."/>
            <person name="Jogler M."/>
            <person name="Boedeker C."/>
            <person name="Pinto D."/>
            <person name="Vollmers J."/>
            <person name="Rivas-Marin E."/>
            <person name="Kohn T."/>
            <person name="Peeters S.H."/>
            <person name="Heuer A."/>
            <person name="Rast P."/>
            <person name="Oberbeckmann S."/>
            <person name="Bunk B."/>
            <person name="Jeske O."/>
            <person name="Meyerdierks A."/>
            <person name="Storesund J.E."/>
            <person name="Kallscheuer N."/>
            <person name="Luecker S."/>
            <person name="Lage O.M."/>
            <person name="Pohl T."/>
            <person name="Merkel B.J."/>
            <person name="Hornburger P."/>
            <person name="Mueller R.-W."/>
            <person name="Bruemmer F."/>
            <person name="Labrenz M."/>
            <person name="Spormann A.M."/>
            <person name="Op den Camp H."/>
            <person name="Overmann J."/>
            <person name="Amann R."/>
            <person name="Jetten M.S.M."/>
            <person name="Mascher T."/>
            <person name="Medema M.H."/>
            <person name="Devos D.P."/>
            <person name="Kaster A.-K."/>
            <person name="Ovreas L."/>
            <person name="Rohde M."/>
            <person name="Galperin M.Y."/>
            <person name="Jogler C."/>
        </authorList>
    </citation>
    <scope>NUCLEOTIDE SEQUENCE [LARGE SCALE GENOMIC DNA]</scope>
    <source>
        <strain evidence="2 3">Mal52</strain>
    </source>
</reference>